<evidence type="ECO:0000313" key="3">
    <source>
        <dbReference type="EMBL" id="CUA96249.1"/>
    </source>
</evidence>
<evidence type="ECO:0000259" key="2">
    <source>
        <dbReference type="SMART" id="SM00849"/>
    </source>
</evidence>
<organism evidence="3 4">
    <name type="scientific">Pannonibacter indicus</name>
    <dbReference type="NCBI Taxonomy" id="466044"/>
    <lineage>
        <taxon>Bacteria</taxon>
        <taxon>Pseudomonadati</taxon>
        <taxon>Pseudomonadota</taxon>
        <taxon>Alphaproteobacteria</taxon>
        <taxon>Hyphomicrobiales</taxon>
        <taxon>Stappiaceae</taxon>
        <taxon>Pannonibacter</taxon>
    </lineage>
</organism>
<dbReference type="SMART" id="SM00849">
    <property type="entry name" value="Lactamase_B"/>
    <property type="match status" value="1"/>
</dbReference>
<feature type="domain" description="Metallo-beta-lactamase" evidence="2">
    <location>
        <begin position="70"/>
        <end position="254"/>
    </location>
</feature>
<feature type="compositionally biased region" description="Basic and acidic residues" evidence="1">
    <location>
        <begin position="34"/>
        <end position="47"/>
    </location>
</feature>
<dbReference type="GO" id="GO:0016787">
    <property type="term" value="F:hydrolase activity"/>
    <property type="evidence" value="ECO:0007669"/>
    <property type="project" value="UniProtKB-KW"/>
</dbReference>
<evidence type="ECO:0000313" key="4">
    <source>
        <dbReference type="Proteomes" id="UP000183900"/>
    </source>
</evidence>
<sequence>MSGGRRIASCPRISPARRATSARQQRGPKGPARTKVDAMSEDSKAPEGKIPAVSVSEVASGCYALMRDGFPTIGAVRGDEAILVVDAPPSVEAAQGITEALERISGKPVRYLVLTHYHAGRTAGAHALEPGEILASDLTRRLIEERGEANLECERRRATDGAPAVSNALVWPELTFASSLSLRLGSREIRLMHLGRGHTMGDIVVWVPDSGTIFAGDLLNPGGVPYAADGHLGDWVKTLERLRAFKGNALVAGSGAPLRGSQMVNDAITRTKEFIETLRASAAACVDQGLDLKATNDAVRDAMDPRYGKLPGYDRIMPLNIARAYDEAKGIDVPQIWTVEREQIAISRLSRAAASEDAA</sequence>
<accession>A0A0K6HZA5</accession>
<dbReference type="PANTHER" id="PTHR42951">
    <property type="entry name" value="METALLO-BETA-LACTAMASE DOMAIN-CONTAINING"/>
    <property type="match status" value="1"/>
</dbReference>
<dbReference type="EMBL" id="CYHE01000005">
    <property type="protein sequence ID" value="CUA96249.1"/>
    <property type="molecule type" value="Genomic_DNA"/>
</dbReference>
<keyword evidence="4" id="KW-1185">Reference proteome</keyword>
<dbReference type="Gene3D" id="3.60.15.10">
    <property type="entry name" value="Ribonuclease Z/Hydroxyacylglutathione hydrolase-like"/>
    <property type="match status" value="1"/>
</dbReference>
<keyword evidence="3" id="KW-0378">Hydrolase</keyword>
<name>A0A0K6HZA5_9HYPH</name>
<proteinExistence type="predicted"/>
<gene>
    <name evidence="3" type="ORF">Ga0061067_10586</name>
</gene>
<dbReference type="Proteomes" id="UP000183900">
    <property type="component" value="Unassembled WGS sequence"/>
</dbReference>
<dbReference type="InterPro" id="IPR036866">
    <property type="entry name" value="RibonucZ/Hydroxyglut_hydro"/>
</dbReference>
<dbReference type="InterPro" id="IPR050855">
    <property type="entry name" value="NDM-1-like"/>
</dbReference>
<evidence type="ECO:0000256" key="1">
    <source>
        <dbReference type="SAM" id="MobiDB-lite"/>
    </source>
</evidence>
<reference evidence="4" key="1">
    <citation type="submission" date="2015-08" db="EMBL/GenBank/DDBJ databases">
        <authorList>
            <person name="Varghese N."/>
        </authorList>
    </citation>
    <scope>NUCLEOTIDE SEQUENCE [LARGE SCALE GENOMIC DNA]</scope>
    <source>
        <strain evidence="4">DSM 23407</strain>
    </source>
</reference>
<dbReference type="SUPFAM" id="SSF56281">
    <property type="entry name" value="Metallo-hydrolase/oxidoreductase"/>
    <property type="match status" value="1"/>
</dbReference>
<dbReference type="PANTHER" id="PTHR42951:SF20">
    <property type="entry name" value="BETA LACTAMASE"/>
    <property type="match status" value="1"/>
</dbReference>
<dbReference type="AlphaFoldDB" id="A0A0K6HZA5"/>
<dbReference type="Pfam" id="PF00753">
    <property type="entry name" value="Lactamase_B"/>
    <property type="match status" value="1"/>
</dbReference>
<feature type="region of interest" description="Disordered" evidence="1">
    <location>
        <begin position="1"/>
        <end position="48"/>
    </location>
</feature>
<protein>
    <submittedName>
        <fullName evidence="3">Glyoxylase or a related metal-dependent hydrolase, beta-lactamase superfamily II</fullName>
    </submittedName>
</protein>
<dbReference type="InterPro" id="IPR001279">
    <property type="entry name" value="Metallo-B-lactamas"/>
</dbReference>
<dbReference type="CDD" id="cd16282">
    <property type="entry name" value="metallo-hydrolase-like_MBL-fold"/>
    <property type="match status" value="1"/>
</dbReference>